<feature type="transmembrane region" description="Helical" evidence="7">
    <location>
        <begin position="149"/>
        <end position="170"/>
    </location>
</feature>
<dbReference type="Pfam" id="PF01435">
    <property type="entry name" value="Peptidase_M48"/>
    <property type="match status" value="1"/>
</dbReference>
<evidence type="ECO:0000313" key="9">
    <source>
        <dbReference type="EMBL" id="UPQ83088.1"/>
    </source>
</evidence>
<protein>
    <submittedName>
        <fullName evidence="9">M48 family metallopeptidase</fullName>
    </submittedName>
</protein>
<keyword evidence="6" id="KW-0482">Metalloprotease</keyword>
<name>A0ABY4KQE6_9PSED</name>
<keyword evidence="3" id="KW-0479">Metal-binding</keyword>
<dbReference type="InterPro" id="IPR001915">
    <property type="entry name" value="Peptidase_M48"/>
</dbReference>
<evidence type="ECO:0000256" key="2">
    <source>
        <dbReference type="ARBA" id="ARBA00022670"/>
    </source>
</evidence>
<keyword evidence="5" id="KW-0862">Zinc</keyword>
<sequence length="784" mass="88630">MTFRVVLTGRPIQGCSNERIEQRLVEQMKLSAAQAKQLLPPAKRMLKQGLDRAGAEALHKRFQAAGLETRIEASEPMPAADPLQALQALAGAGLEGKRPSHRYMAHVLLVTACCLLIPVLYAGFVIALAVALGWYLSHVHVYLADGFSVWLKLCAYVIPAVSGSILLLFLARPLFSKLAPAERELTLDLSAEPRLQQVIEQLCRAIGVKAPVAVHLSAQVNASVHFEEGWRGLRSGRKVLTIGMPLVAGLTIQQLVGVLAHEFGHFAQRLGLRSSFLINRVNAWLELRCHASDPWDDRLDEWLERDLWFPVPQALQLAQFGIDLSRRLMDVGFRLSFRLSRSLSRQMEFDADRYEALLSGSEAFRQTALRLRTLAEAWQAVDQKNGNIWRERRLLRNMPEATALMVSRLDARVLQAVEQGLGAQVTRYWDTHPADLDRIEHAELLKAPGFLRDERPAASLFVRFAEHCERVTLAYYADLGLDVQGAQLQDSQTLLNTNAQREDALGQLREWSGRQWRAKPWLALHLPLQPGHADLSWQTAIDMLRQQSPETTRAWQMAAEEEEQRNALAYGLSWHRWGETTWLNEREPLVPELHEPLYRQIEQNETSARQLLAQTASLYRRRLECTLARGNDTARKAGRLLLQLSALYTDYSRLAESRELARRFQLDYRRRGDTQADRLQHDALLRYQDLALRLLSKADGIVQPYLDGDTLGGYLRLRCPQLKVTAGEPMRFFEDSAALLDSLAYAHERVAAEVARVCLAIERGQGIRGIRLLSETARAQAEVV</sequence>
<feature type="transmembrane region" description="Helical" evidence="7">
    <location>
        <begin position="239"/>
        <end position="260"/>
    </location>
</feature>
<keyword evidence="7" id="KW-0472">Membrane</keyword>
<evidence type="ECO:0000256" key="1">
    <source>
        <dbReference type="ARBA" id="ARBA00001947"/>
    </source>
</evidence>
<accession>A0ABY4KQE6</accession>
<organism evidence="9 10">
    <name type="scientific">Pseudomonas knackmussii</name>
    <dbReference type="NCBI Taxonomy" id="65741"/>
    <lineage>
        <taxon>Bacteria</taxon>
        <taxon>Pseudomonadati</taxon>
        <taxon>Pseudomonadota</taxon>
        <taxon>Gammaproteobacteria</taxon>
        <taxon>Pseudomonadales</taxon>
        <taxon>Pseudomonadaceae</taxon>
        <taxon>Pseudomonas</taxon>
    </lineage>
</organism>
<keyword evidence="7" id="KW-1133">Transmembrane helix</keyword>
<evidence type="ECO:0000256" key="7">
    <source>
        <dbReference type="SAM" id="Phobius"/>
    </source>
</evidence>
<dbReference type="EMBL" id="CP096208">
    <property type="protein sequence ID" value="UPQ83088.1"/>
    <property type="molecule type" value="Genomic_DNA"/>
</dbReference>
<comment type="cofactor">
    <cofactor evidence="1">
        <name>Zn(2+)</name>
        <dbReference type="ChEBI" id="CHEBI:29105"/>
    </cofactor>
</comment>
<dbReference type="Proteomes" id="UP000831189">
    <property type="component" value="Chromosome"/>
</dbReference>
<proteinExistence type="predicted"/>
<evidence type="ECO:0000256" key="3">
    <source>
        <dbReference type="ARBA" id="ARBA00022723"/>
    </source>
</evidence>
<feature type="domain" description="Peptidase M48" evidence="8">
    <location>
        <begin position="192"/>
        <end position="443"/>
    </location>
</feature>
<evidence type="ECO:0000259" key="8">
    <source>
        <dbReference type="Pfam" id="PF01435"/>
    </source>
</evidence>
<keyword evidence="10" id="KW-1185">Reference proteome</keyword>
<dbReference type="CDD" id="cd07328">
    <property type="entry name" value="M48_Ste24p_like"/>
    <property type="match status" value="1"/>
</dbReference>
<evidence type="ECO:0000256" key="6">
    <source>
        <dbReference type="ARBA" id="ARBA00023049"/>
    </source>
</evidence>
<feature type="transmembrane region" description="Helical" evidence="7">
    <location>
        <begin position="107"/>
        <end position="137"/>
    </location>
</feature>
<keyword evidence="2" id="KW-0645">Protease</keyword>
<reference evidence="9 10" key="1">
    <citation type="submission" date="2022-04" db="EMBL/GenBank/DDBJ databases">
        <title>Pseudomonas knackmussii B09-2.</title>
        <authorList>
            <person name="Deng Y."/>
        </authorList>
    </citation>
    <scope>NUCLEOTIDE SEQUENCE [LARGE SCALE GENOMIC DNA]</scope>
    <source>
        <strain evidence="9 10">B09-2</strain>
    </source>
</reference>
<evidence type="ECO:0000256" key="4">
    <source>
        <dbReference type="ARBA" id="ARBA00022801"/>
    </source>
</evidence>
<gene>
    <name evidence="9" type="ORF">M0M42_01345</name>
</gene>
<evidence type="ECO:0000256" key="5">
    <source>
        <dbReference type="ARBA" id="ARBA00022833"/>
    </source>
</evidence>
<keyword evidence="4" id="KW-0378">Hydrolase</keyword>
<dbReference type="Gene3D" id="3.30.2010.10">
    <property type="entry name" value="Metalloproteases ('zincins'), catalytic domain"/>
    <property type="match status" value="1"/>
</dbReference>
<keyword evidence="7" id="KW-0812">Transmembrane</keyword>
<evidence type="ECO:0000313" key="10">
    <source>
        <dbReference type="Proteomes" id="UP000831189"/>
    </source>
</evidence>